<gene>
    <name evidence="10" type="primary">nagZ</name>
    <name evidence="12" type="ORF">AXE65_06695</name>
</gene>
<sequence>MTHQPQAALMLDIESTTLSTEDRHILRQREVCGVILFARNIEHPEQVKELCAAIRTVRPDLLLAVDQEGGRVQRLREGFVRLPPMRSLLECGANSELLAQQCGFLMASEVLAVGLDFSFAPVLDLDYGASEVIGDRAFATSPGEVTKLAAAFIQGMNEAGMAACGKHFPGHGYVRADSHLALPVDTRSLEQIRQSCLQPFIQLAPSLAAVMPAHVVYPQVDEQPAGFSRRWLQDILRGELNFNGLIFSDDLTMQGAACVGDLRARTEASLAAGSDVALVCNDRASAEQALICLQQRKAAPPTQRLAAMRGRRLAADVAAQKHKACAALREAGLIA</sequence>
<dbReference type="GO" id="GO:0071555">
    <property type="term" value="P:cell wall organization"/>
    <property type="evidence" value="ECO:0007669"/>
    <property type="project" value="UniProtKB-KW"/>
</dbReference>
<dbReference type="GO" id="GO:0004563">
    <property type="term" value="F:beta-N-acetylhexosaminidase activity"/>
    <property type="evidence" value="ECO:0007669"/>
    <property type="project" value="UniProtKB-UniRule"/>
</dbReference>
<evidence type="ECO:0000256" key="7">
    <source>
        <dbReference type="ARBA" id="ARBA00023295"/>
    </source>
</evidence>
<dbReference type="Proteomes" id="UP000072660">
    <property type="component" value="Unassembled WGS sequence"/>
</dbReference>
<protein>
    <recommendedName>
        <fullName evidence="10">Beta-hexosaminidase</fullName>
        <ecNumber evidence="10">3.2.1.52</ecNumber>
    </recommendedName>
    <alternativeName>
        <fullName evidence="10">Beta-N-acetylhexosaminidase</fullName>
    </alternativeName>
    <alternativeName>
        <fullName evidence="10">N-acetyl-beta-glucosaminidase</fullName>
    </alternativeName>
</protein>
<dbReference type="OrthoDB" id="9786661at2"/>
<comment type="subcellular location">
    <subcellularLocation>
        <location evidence="10">Cytoplasm</location>
    </subcellularLocation>
</comment>
<keyword evidence="13" id="KW-1185">Reference proteome</keyword>
<keyword evidence="8 10" id="KW-0131">Cell cycle</keyword>
<dbReference type="PANTHER" id="PTHR30480:SF13">
    <property type="entry name" value="BETA-HEXOSAMINIDASE"/>
    <property type="match status" value="1"/>
</dbReference>
<accession>A0A139SK18</accession>
<dbReference type="EMBL" id="LSZO01000206">
    <property type="protein sequence ID" value="KXU34840.1"/>
    <property type="molecule type" value="Genomic_DNA"/>
</dbReference>
<feature type="binding site" evidence="10">
    <location>
        <position position="74"/>
    </location>
    <ligand>
        <name>substrate</name>
    </ligand>
</feature>
<comment type="similarity">
    <text evidence="10">Belongs to the glycosyl hydrolase 3 family. NagZ subfamily.</text>
</comment>
<keyword evidence="9 10" id="KW-0961">Cell wall biogenesis/degradation</keyword>
<reference evidence="12 13" key="1">
    <citation type="submission" date="2016-02" db="EMBL/GenBank/DDBJ databases">
        <authorList>
            <person name="Wen L."/>
            <person name="He K."/>
            <person name="Yang H."/>
        </authorList>
    </citation>
    <scope>NUCLEOTIDE SEQUENCE [LARGE SCALE GENOMIC DNA]</scope>
    <source>
        <strain evidence="12 13">CV58</strain>
    </source>
</reference>
<dbReference type="InterPro" id="IPR019800">
    <property type="entry name" value="Glyco_hydro_3_AS"/>
</dbReference>
<evidence type="ECO:0000256" key="5">
    <source>
        <dbReference type="ARBA" id="ARBA00022960"/>
    </source>
</evidence>
<evidence type="ECO:0000256" key="9">
    <source>
        <dbReference type="ARBA" id="ARBA00023316"/>
    </source>
</evidence>
<feature type="active site" description="Nucleophile" evidence="10">
    <location>
        <position position="249"/>
    </location>
</feature>
<comment type="pathway">
    <text evidence="10">Cell wall biogenesis; peptidoglycan recycling.</text>
</comment>
<evidence type="ECO:0000313" key="13">
    <source>
        <dbReference type="Proteomes" id="UP000072660"/>
    </source>
</evidence>
<proteinExistence type="inferred from homology"/>
<dbReference type="GO" id="GO:0051301">
    <property type="term" value="P:cell division"/>
    <property type="evidence" value="ECO:0007669"/>
    <property type="project" value="UniProtKB-KW"/>
</dbReference>
<evidence type="ECO:0000256" key="4">
    <source>
        <dbReference type="ARBA" id="ARBA00022801"/>
    </source>
</evidence>
<dbReference type="GO" id="GO:0009252">
    <property type="term" value="P:peptidoglycan biosynthetic process"/>
    <property type="evidence" value="ECO:0007669"/>
    <property type="project" value="UniProtKB-KW"/>
</dbReference>
<dbReference type="GO" id="GO:0009254">
    <property type="term" value="P:peptidoglycan turnover"/>
    <property type="evidence" value="ECO:0007669"/>
    <property type="project" value="UniProtKB-UniRule"/>
</dbReference>
<feature type="binding site" evidence="10">
    <location>
        <position position="66"/>
    </location>
    <ligand>
        <name>substrate</name>
    </ligand>
</feature>
<keyword evidence="4 10" id="KW-0378">Hydrolase</keyword>
<feature type="domain" description="Glycoside hydrolase family 3 N-terminal" evidence="11">
    <location>
        <begin position="17"/>
        <end position="290"/>
    </location>
</feature>
<dbReference type="AlphaFoldDB" id="A0A139SK18"/>
<evidence type="ECO:0000313" key="12">
    <source>
        <dbReference type="EMBL" id="KXU34840.1"/>
    </source>
</evidence>
<name>A0A139SK18_9GAMM</name>
<dbReference type="InterPro" id="IPR017853">
    <property type="entry name" value="GH"/>
</dbReference>
<comment type="caution">
    <text evidence="12">The sequence shown here is derived from an EMBL/GenBank/DDBJ whole genome shotgun (WGS) entry which is preliminary data.</text>
</comment>
<feature type="active site" description="Proton donor/acceptor" evidence="10">
    <location>
        <position position="179"/>
    </location>
</feature>
<dbReference type="RefSeq" id="WP_068392649.1">
    <property type="nucleotide sequence ID" value="NZ_LSZO01000206.1"/>
</dbReference>
<dbReference type="NCBIfam" id="NF003740">
    <property type="entry name" value="PRK05337.1"/>
    <property type="match status" value="1"/>
</dbReference>
<feature type="binding site" evidence="10">
    <location>
        <begin position="166"/>
        <end position="167"/>
    </location>
    <ligand>
        <name>substrate</name>
    </ligand>
</feature>
<dbReference type="InterPro" id="IPR050226">
    <property type="entry name" value="NagZ_Beta-hexosaminidase"/>
</dbReference>
<evidence type="ECO:0000256" key="10">
    <source>
        <dbReference type="HAMAP-Rule" id="MF_00364"/>
    </source>
</evidence>
<keyword evidence="3 10" id="KW-0132">Cell division</keyword>
<dbReference type="EC" id="3.2.1.52" evidence="10"/>
<dbReference type="Pfam" id="PF00933">
    <property type="entry name" value="Glyco_hydro_3"/>
    <property type="match status" value="1"/>
</dbReference>
<evidence type="ECO:0000259" key="11">
    <source>
        <dbReference type="Pfam" id="PF00933"/>
    </source>
</evidence>
<evidence type="ECO:0000256" key="3">
    <source>
        <dbReference type="ARBA" id="ARBA00022618"/>
    </source>
</evidence>
<dbReference type="InterPro" id="IPR036962">
    <property type="entry name" value="Glyco_hydro_3_N_sf"/>
</dbReference>
<organism evidence="12 13">
    <name type="scientific">Ventosimonas gracilis</name>
    <dbReference type="NCBI Taxonomy" id="1680762"/>
    <lineage>
        <taxon>Bacteria</taxon>
        <taxon>Pseudomonadati</taxon>
        <taxon>Pseudomonadota</taxon>
        <taxon>Gammaproteobacteria</taxon>
        <taxon>Pseudomonadales</taxon>
        <taxon>Ventosimonadaceae</taxon>
        <taxon>Ventosimonas</taxon>
    </lineage>
</organism>
<comment type="function">
    <text evidence="10">Plays a role in peptidoglycan recycling by cleaving the terminal beta-1,4-linked N-acetylglucosamine (GlcNAc) from peptide-linked peptidoglycan fragments, giving rise to free GlcNAc, anhydro-N-acetylmuramic acid and anhydro-N-acetylmuramic acid-linked peptides.</text>
</comment>
<evidence type="ECO:0000256" key="8">
    <source>
        <dbReference type="ARBA" id="ARBA00023306"/>
    </source>
</evidence>
<feature type="binding site" evidence="10">
    <location>
        <position position="136"/>
    </location>
    <ligand>
        <name>substrate</name>
    </ligand>
</feature>
<dbReference type="SUPFAM" id="SSF51445">
    <property type="entry name" value="(Trans)glycosidases"/>
    <property type="match status" value="1"/>
</dbReference>
<dbReference type="HAMAP" id="MF_00364">
    <property type="entry name" value="NagZ"/>
    <property type="match status" value="1"/>
</dbReference>
<dbReference type="InterPro" id="IPR001764">
    <property type="entry name" value="Glyco_hydro_3_N"/>
</dbReference>
<keyword evidence="2 10" id="KW-0963">Cytoplasm</keyword>
<dbReference type="GO" id="GO:0005737">
    <property type="term" value="C:cytoplasm"/>
    <property type="evidence" value="ECO:0007669"/>
    <property type="project" value="UniProtKB-SubCell"/>
</dbReference>
<evidence type="ECO:0000256" key="1">
    <source>
        <dbReference type="ARBA" id="ARBA00001231"/>
    </source>
</evidence>
<evidence type="ECO:0000256" key="6">
    <source>
        <dbReference type="ARBA" id="ARBA00022984"/>
    </source>
</evidence>
<dbReference type="PROSITE" id="PS00775">
    <property type="entry name" value="GLYCOSYL_HYDROL_F3"/>
    <property type="match status" value="1"/>
</dbReference>
<dbReference type="GO" id="GO:0005975">
    <property type="term" value="P:carbohydrate metabolic process"/>
    <property type="evidence" value="ECO:0007669"/>
    <property type="project" value="InterPro"/>
</dbReference>
<keyword evidence="6 10" id="KW-0573">Peptidoglycan synthesis</keyword>
<keyword evidence="5 10" id="KW-0133">Cell shape</keyword>
<dbReference type="InterPro" id="IPR022956">
    <property type="entry name" value="Beta_hexosaminidase_bac"/>
</dbReference>
<dbReference type="PANTHER" id="PTHR30480">
    <property type="entry name" value="BETA-HEXOSAMINIDASE-RELATED"/>
    <property type="match status" value="1"/>
</dbReference>
<feature type="site" description="Important for catalytic activity" evidence="10">
    <location>
        <position position="177"/>
    </location>
</feature>
<comment type="catalytic activity">
    <reaction evidence="1 10">
        <text>Hydrolysis of terminal non-reducing N-acetyl-D-hexosamine residues in N-acetyl-beta-D-hexosaminides.</text>
        <dbReference type="EC" id="3.2.1.52"/>
    </reaction>
</comment>
<dbReference type="UniPathway" id="UPA00544"/>
<dbReference type="Gene3D" id="3.20.20.300">
    <property type="entry name" value="Glycoside hydrolase, family 3, N-terminal domain"/>
    <property type="match status" value="1"/>
</dbReference>
<dbReference type="GO" id="GO:0008360">
    <property type="term" value="P:regulation of cell shape"/>
    <property type="evidence" value="ECO:0007669"/>
    <property type="project" value="UniProtKB-KW"/>
</dbReference>
<evidence type="ECO:0000256" key="2">
    <source>
        <dbReference type="ARBA" id="ARBA00022490"/>
    </source>
</evidence>
<keyword evidence="7 10" id="KW-0326">Glycosidase</keyword>